<dbReference type="EMBL" id="CP023747">
    <property type="protein sequence ID" value="QEV37461.1"/>
    <property type="molecule type" value="Genomic_DNA"/>
</dbReference>
<gene>
    <name evidence="1" type="ORF">CP978_01810</name>
</gene>
<name>A0A5P2VXV6_9ACTN</name>
<accession>A0A5P2VXV6</accession>
<reference evidence="1 2" key="1">
    <citation type="submission" date="2017-09" db="EMBL/GenBank/DDBJ databases">
        <title>Streptomyces genome completion.</title>
        <authorList>
            <person name="Lee N."/>
            <person name="Cho B.-K."/>
        </authorList>
    </citation>
    <scope>NUCLEOTIDE SEQUENCE [LARGE SCALE GENOMIC DNA]</scope>
    <source>
        <strain evidence="1 2">ATCC 14899</strain>
    </source>
</reference>
<protein>
    <submittedName>
        <fullName evidence="1">Uncharacterized protein</fullName>
    </submittedName>
</protein>
<dbReference type="AlphaFoldDB" id="A0A5P2VXV6"/>
<proteinExistence type="predicted"/>
<sequence>MTLGAALPSTAHSSATLFSGQAVPGLGAVAPRPQLVDHVVERAQPATPVKPHMTRVHRLA</sequence>
<dbReference type="KEGG" id="snq:CP978_01810"/>
<evidence type="ECO:0000313" key="2">
    <source>
        <dbReference type="Proteomes" id="UP000325763"/>
    </source>
</evidence>
<dbReference type="Proteomes" id="UP000325763">
    <property type="component" value="Chromosome"/>
</dbReference>
<evidence type="ECO:0000313" key="1">
    <source>
        <dbReference type="EMBL" id="QEV37461.1"/>
    </source>
</evidence>
<organism evidence="1 2">
    <name type="scientific">Streptomyces nodosus</name>
    <dbReference type="NCBI Taxonomy" id="40318"/>
    <lineage>
        <taxon>Bacteria</taxon>
        <taxon>Bacillati</taxon>
        <taxon>Actinomycetota</taxon>
        <taxon>Actinomycetes</taxon>
        <taxon>Kitasatosporales</taxon>
        <taxon>Streptomycetaceae</taxon>
        <taxon>Streptomyces</taxon>
    </lineage>
</organism>